<dbReference type="Proteomes" id="UP000324162">
    <property type="component" value="Unassembled WGS sequence"/>
</dbReference>
<organism evidence="3 4">
    <name type="scientific">Pseudoalteromonas fuliginea</name>
    <dbReference type="NCBI Taxonomy" id="1872678"/>
    <lineage>
        <taxon>Bacteria</taxon>
        <taxon>Pseudomonadati</taxon>
        <taxon>Pseudomonadota</taxon>
        <taxon>Gammaproteobacteria</taxon>
        <taxon>Alteromonadales</taxon>
        <taxon>Pseudoalteromonadaceae</taxon>
        <taxon>Pseudoalteromonas</taxon>
    </lineage>
</organism>
<accession>A0AB73BGR5</accession>
<dbReference type="Gene3D" id="1.10.443.10">
    <property type="entry name" value="Intergrase catalytic core"/>
    <property type="match status" value="1"/>
</dbReference>
<name>A0AB73BGR5_9GAMM</name>
<dbReference type="InterPro" id="IPR011010">
    <property type="entry name" value="DNA_brk_join_enz"/>
</dbReference>
<gene>
    <name evidence="3" type="ORF">EU508_10830</name>
</gene>
<dbReference type="AlphaFoldDB" id="A0AB73BGR5"/>
<dbReference type="SUPFAM" id="SSF56349">
    <property type="entry name" value="DNA breaking-rejoining enzymes"/>
    <property type="match status" value="1"/>
</dbReference>
<dbReference type="GO" id="GO:0006310">
    <property type="term" value="P:DNA recombination"/>
    <property type="evidence" value="ECO:0007669"/>
    <property type="project" value="UniProtKB-KW"/>
</dbReference>
<dbReference type="EMBL" id="SEUK01000049">
    <property type="protein sequence ID" value="KAA1160228.1"/>
    <property type="molecule type" value="Genomic_DNA"/>
</dbReference>
<reference evidence="3 4" key="1">
    <citation type="submission" date="2019-01" db="EMBL/GenBank/DDBJ databases">
        <title>Genome sequences of marine Pseudoalteromonas species.</title>
        <authorList>
            <person name="Boraston A.B."/>
            <person name="Hehemann J.-H."/>
            <person name="Vickers C.J."/>
            <person name="Salama-Alber O."/>
            <person name="Abe K."/>
            <person name="Hettle A.J."/>
        </authorList>
    </citation>
    <scope>NUCLEOTIDE SEQUENCE [LARGE SCALE GENOMIC DNA]</scope>
    <source>
        <strain evidence="3 4">PS42</strain>
    </source>
</reference>
<dbReference type="InterPro" id="IPR013762">
    <property type="entry name" value="Integrase-like_cat_sf"/>
</dbReference>
<dbReference type="Pfam" id="PF00589">
    <property type="entry name" value="Phage_integrase"/>
    <property type="match status" value="1"/>
</dbReference>
<dbReference type="RefSeq" id="WP_149614350.1">
    <property type="nucleotide sequence ID" value="NZ_SEUK01000049.1"/>
</dbReference>
<keyword evidence="1" id="KW-0233">DNA recombination</keyword>
<comment type="caution">
    <text evidence="3">The sequence shown here is derived from an EMBL/GenBank/DDBJ whole genome shotgun (WGS) entry which is preliminary data.</text>
</comment>
<dbReference type="GO" id="GO:0003677">
    <property type="term" value="F:DNA binding"/>
    <property type="evidence" value="ECO:0007669"/>
    <property type="project" value="InterPro"/>
</dbReference>
<evidence type="ECO:0000313" key="3">
    <source>
        <dbReference type="EMBL" id="KAA1160228.1"/>
    </source>
</evidence>
<protein>
    <recommendedName>
        <fullName evidence="2">Tyr recombinase domain-containing protein</fullName>
    </recommendedName>
</protein>
<sequence length="697" mass="79689">MGNVALLDVFQASDAEEKFNSNRGSWPWLSNISIAENIIEITDTAGDNRSISSVELDVKLLDGSKLTDTRNKEFYDLVIEYVEVFRLHNPVIGASVHAQRIRSLLSFICWLSQYKIRSLAKVTKTHLEKFANDAAFGTEFSLSIPEKVFNAIKKQLLEGRKLPFREANTFRRAEIYKQVGVVCLPIRNFTYTARVLDWYESQLKNGFKGVELEKLTVQDVLEELDLIPNVVTIQDLHRKLMPLEEIWSWQHYFKSKPFQKNPFPEGSSKAASRLGTASKRTKTIPPKVAFAIMRESANWVLNYGDEILSLYSSGANAEIAIKRLSNKGLNLNIWDGKQSNNGVATLEGVVRYLASACFTVIASLTARRKEEIFDLGYQCIDEERGDGAYWLTIYIEKTSQRYDLCPVPVLVKKAINVLEKLSEKARELSDNDSLWQYVSREGEVVKLNDQQVRNSLQDFYTSFVNEDSSHEWRFSFHQFRRMFALLYYYRFEDAYIGALSYHLRHFNIEMTKRYITDEKFMKEMKEIGEGWTASFLRRVVSGKATIGGKSGDKIKRKLSDWLTHFRGKVDVVERERVVEKLMRYMKRVGAEFTQQVWGTICVCPKKTTLRKHSNCANDKGEPNIEKGSVETCGGCPFAAYTDRFSGAISDDIKAREKTKSFCEKGSVLDEVTGVQIVSLQELLTKANASSPFEVPNE</sequence>
<evidence type="ECO:0000259" key="2">
    <source>
        <dbReference type="Pfam" id="PF00589"/>
    </source>
</evidence>
<feature type="domain" description="Tyr recombinase" evidence="2">
    <location>
        <begin position="352"/>
        <end position="517"/>
    </location>
</feature>
<dbReference type="InterPro" id="IPR002104">
    <property type="entry name" value="Integrase_catalytic"/>
</dbReference>
<proteinExistence type="predicted"/>
<evidence type="ECO:0000256" key="1">
    <source>
        <dbReference type="ARBA" id="ARBA00023172"/>
    </source>
</evidence>
<evidence type="ECO:0000313" key="4">
    <source>
        <dbReference type="Proteomes" id="UP000324162"/>
    </source>
</evidence>
<dbReference type="GO" id="GO:0015074">
    <property type="term" value="P:DNA integration"/>
    <property type="evidence" value="ECO:0007669"/>
    <property type="project" value="InterPro"/>
</dbReference>